<dbReference type="EMBL" id="JEMX01000010">
    <property type="protein sequence ID" value="EXI82539.1"/>
    <property type="molecule type" value="Genomic_DNA"/>
</dbReference>
<gene>
    <name evidence="2" type="ORF">AW10_00325</name>
</gene>
<dbReference type="PATRIC" id="fig|1454003.3.peg.331"/>
<accession>A0A011QUK5</accession>
<sequence>MSGRTKGLFRQALLDVESAEPMWVCQACLDDYMLKNLNGALQEERVCCACGKTTRSALTPERIARFIREYLPKHFQPDHGLYPGYELTLDDVVGCAIGCSSETLRRAVSACLEDLNADDEDFYWPGQEYCRTPSPFESEDHERWYAVGPWHHIAHELAHGRRFFNDAARAFFEWLIGEALEAEDPERLGTPALVTMLDPGTAFYRSRIASGELEARSFAENAAVALGAAPKERAANNRMSPAGVPLLYVSREIDTCIAEVRPSIGDTVVVGRFHSTAPLKFFDFTMLSRRLRYAPLSFFDPSYQKRSEHRVLLEYLHEEIARPVRANDTEYVVTQALAEFIRYDKKWAFDGIAFRSVQCEGGVNYVLFDRGAPEAMVAPDWRPTFDLAISTDAVSLHVIEGVRYSHKSSSIPVQTFCAG</sequence>
<feature type="domain" description="RES" evidence="1">
    <location>
        <begin position="222"/>
        <end position="379"/>
    </location>
</feature>
<dbReference type="InterPro" id="IPR014914">
    <property type="entry name" value="RES_dom"/>
</dbReference>
<comment type="caution">
    <text evidence="2">The sequence shown here is derived from an EMBL/GenBank/DDBJ whole genome shotgun (WGS) entry which is preliminary data.</text>
</comment>
<dbReference type="SMART" id="SM00953">
    <property type="entry name" value="RES"/>
    <property type="match status" value="1"/>
</dbReference>
<reference evidence="2 3" key="1">
    <citation type="submission" date="2014-02" db="EMBL/GenBank/DDBJ databases">
        <title>Expanding our view of genomic diversity in Candidatus Accumulibacter clades.</title>
        <authorList>
            <person name="Skennerton C.T."/>
            <person name="Barr J.J."/>
            <person name="Slater F.R."/>
            <person name="Bond P.L."/>
            <person name="Tyson G.W."/>
        </authorList>
    </citation>
    <scope>NUCLEOTIDE SEQUENCE [LARGE SCALE GENOMIC DNA]</scope>
    <source>
        <strain evidence="3">BA-92</strain>
    </source>
</reference>
<dbReference type="Pfam" id="PF08808">
    <property type="entry name" value="RES"/>
    <property type="match status" value="1"/>
</dbReference>
<dbReference type="Proteomes" id="UP000021816">
    <property type="component" value="Unassembled WGS sequence"/>
</dbReference>
<dbReference type="AlphaFoldDB" id="A0A011QUK5"/>
<evidence type="ECO:0000259" key="1">
    <source>
        <dbReference type="SMART" id="SM00953"/>
    </source>
</evidence>
<proteinExistence type="predicted"/>
<evidence type="ECO:0000313" key="3">
    <source>
        <dbReference type="Proteomes" id="UP000021816"/>
    </source>
</evidence>
<organism evidence="2 3">
    <name type="scientific">Candidatus Accumulibacter appositus</name>
    <dbReference type="NCBI Taxonomy" id="1454003"/>
    <lineage>
        <taxon>Bacteria</taxon>
        <taxon>Pseudomonadati</taxon>
        <taxon>Pseudomonadota</taxon>
        <taxon>Betaproteobacteria</taxon>
        <taxon>Candidatus Accumulibacter</taxon>
    </lineage>
</organism>
<evidence type="ECO:0000313" key="2">
    <source>
        <dbReference type="EMBL" id="EXI82539.1"/>
    </source>
</evidence>
<protein>
    <submittedName>
        <fullName evidence="2">RES domain protein</fullName>
    </submittedName>
</protein>
<name>A0A011QUK5_9PROT</name>